<evidence type="ECO:0000259" key="4">
    <source>
        <dbReference type="PROSITE" id="PS50937"/>
    </source>
</evidence>
<dbReference type="Pfam" id="PF13411">
    <property type="entry name" value="MerR_1"/>
    <property type="match status" value="1"/>
</dbReference>
<keyword evidence="3" id="KW-0804">Transcription</keyword>
<sequence length="299" mass="34615">MSASYTIKDLENLSGIKAHTIRIWEKRYGLLVPQRTDTNIRRYSDDDLKKIINISLLVNRGFKISKIAALSEEELYHHALKVNSKPEDTNDRIEKLIFYMLSLDVNSLELEVESLIQEAGVEKAIYQYIFPLMEKIGTLWQANSIVPAQEHFVFNFLRQKLIIETDKLPKTDGNEQLSGLFFLPEGENHEFSLLFYNYLARKNGHHTLYLGQSVPLSDILTIAESFHFDYYFTAIITSSPKDDFEQFLSDFSSKVSASMLYVTGKEAQNYKRKHPRNTRIVSQPEKFAVEIKSLDTKKK</sequence>
<comment type="caution">
    <text evidence="5">The sequence shown here is derived from an EMBL/GenBank/DDBJ whole genome shotgun (WGS) entry which is preliminary data.</text>
</comment>
<evidence type="ECO:0000256" key="1">
    <source>
        <dbReference type="ARBA" id="ARBA00023015"/>
    </source>
</evidence>
<dbReference type="Gene3D" id="1.10.1240.10">
    <property type="entry name" value="Methionine synthase domain"/>
    <property type="match status" value="1"/>
</dbReference>
<dbReference type="Gene3D" id="1.10.1660.10">
    <property type="match status" value="1"/>
</dbReference>
<dbReference type="AlphaFoldDB" id="A0A5M4B3Y4"/>
<dbReference type="CDD" id="cd01104">
    <property type="entry name" value="HTH_MlrA-CarA"/>
    <property type="match status" value="1"/>
</dbReference>
<protein>
    <submittedName>
        <fullName evidence="5">MerR family transcriptional regulator</fullName>
    </submittedName>
</protein>
<dbReference type="InterPro" id="IPR036594">
    <property type="entry name" value="Meth_synthase_dom"/>
</dbReference>
<dbReference type="OrthoDB" id="9800334at2"/>
<dbReference type="PANTHER" id="PTHR30204:SF67">
    <property type="entry name" value="HTH-TYPE TRANSCRIPTIONAL REGULATOR MLRA-RELATED"/>
    <property type="match status" value="1"/>
</dbReference>
<keyword evidence="6" id="KW-1185">Reference proteome</keyword>
<proteinExistence type="predicted"/>
<dbReference type="PROSITE" id="PS50937">
    <property type="entry name" value="HTH_MERR_2"/>
    <property type="match status" value="1"/>
</dbReference>
<reference evidence="5 6" key="1">
    <citation type="submission" date="2019-10" db="EMBL/GenBank/DDBJ databases">
        <title>Prolixibacter strains distinguished by the presence of nitrate reductase genes were adept at nitrate-dependent anaerobic corrosion of metallic iron and carbon steel.</title>
        <authorList>
            <person name="Iino T."/>
            <person name="Shono N."/>
            <person name="Ito K."/>
            <person name="Nakamura R."/>
            <person name="Sueoka K."/>
            <person name="Harayama S."/>
            <person name="Ohkuma M."/>
        </authorList>
    </citation>
    <scope>NUCLEOTIDE SEQUENCE [LARGE SCALE GENOMIC DNA]</scope>
    <source>
        <strain evidence="5 6">JCM 13498</strain>
    </source>
</reference>
<dbReference type="PANTHER" id="PTHR30204">
    <property type="entry name" value="REDOX-CYCLING DRUG-SENSING TRANSCRIPTIONAL ACTIVATOR SOXR"/>
    <property type="match status" value="1"/>
</dbReference>
<name>A0A5M4B3Y4_9BACT</name>
<dbReference type="GO" id="GO:0003700">
    <property type="term" value="F:DNA-binding transcription factor activity"/>
    <property type="evidence" value="ECO:0007669"/>
    <property type="project" value="InterPro"/>
</dbReference>
<evidence type="ECO:0000313" key="5">
    <source>
        <dbReference type="EMBL" id="GET34850.1"/>
    </source>
</evidence>
<evidence type="ECO:0000313" key="6">
    <source>
        <dbReference type="Proteomes" id="UP000391834"/>
    </source>
</evidence>
<dbReference type="Gene3D" id="3.40.50.280">
    <property type="entry name" value="Cobalamin-binding domain"/>
    <property type="match status" value="1"/>
</dbReference>
<dbReference type="EMBL" id="BLAX01000001">
    <property type="protein sequence ID" value="GET34850.1"/>
    <property type="molecule type" value="Genomic_DNA"/>
</dbReference>
<dbReference type="SMART" id="SM00422">
    <property type="entry name" value="HTH_MERR"/>
    <property type="match status" value="1"/>
</dbReference>
<dbReference type="Pfam" id="PF02607">
    <property type="entry name" value="B12-binding_2"/>
    <property type="match status" value="1"/>
</dbReference>
<dbReference type="InterPro" id="IPR003759">
    <property type="entry name" value="Cbl-bd_cap"/>
</dbReference>
<evidence type="ECO:0000256" key="2">
    <source>
        <dbReference type="ARBA" id="ARBA00023125"/>
    </source>
</evidence>
<organism evidence="5 6">
    <name type="scientific">Prolixibacter bellariivorans</name>
    <dbReference type="NCBI Taxonomy" id="314319"/>
    <lineage>
        <taxon>Bacteria</taxon>
        <taxon>Pseudomonadati</taxon>
        <taxon>Bacteroidota</taxon>
        <taxon>Bacteroidia</taxon>
        <taxon>Marinilabiliales</taxon>
        <taxon>Prolixibacteraceae</taxon>
        <taxon>Prolixibacter</taxon>
    </lineage>
</organism>
<dbReference type="Proteomes" id="UP000391834">
    <property type="component" value="Unassembled WGS sequence"/>
</dbReference>
<dbReference type="RefSeq" id="WP_025866197.1">
    <property type="nucleotide sequence ID" value="NZ_BLAX01000001.1"/>
</dbReference>
<dbReference type="InterPro" id="IPR047057">
    <property type="entry name" value="MerR_fam"/>
</dbReference>
<dbReference type="InterPro" id="IPR009061">
    <property type="entry name" value="DNA-bd_dom_put_sf"/>
</dbReference>
<evidence type="ECO:0000256" key="3">
    <source>
        <dbReference type="ARBA" id="ARBA00023163"/>
    </source>
</evidence>
<keyword evidence="2" id="KW-0238">DNA-binding</keyword>
<dbReference type="InterPro" id="IPR000551">
    <property type="entry name" value="MerR-type_HTH_dom"/>
</dbReference>
<keyword evidence="1" id="KW-0805">Transcription regulation</keyword>
<dbReference type="SUPFAM" id="SSF46955">
    <property type="entry name" value="Putative DNA-binding domain"/>
    <property type="match status" value="1"/>
</dbReference>
<feature type="domain" description="HTH merR-type" evidence="4">
    <location>
        <begin position="4"/>
        <end position="73"/>
    </location>
</feature>
<gene>
    <name evidence="5" type="ORF">PbJCM13498_37130</name>
</gene>
<accession>A0A5M4B3Y4</accession>
<dbReference type="GO" id="GO:0003677">
    <property type="term" value="F:DNA binding"/>
    <property type="evidence" value="ECO:0007669"/>
    <property type="project" value="UniProtKB-KW"/>
</dbReference>